<reference evidence="2" key="1">
    <citation type="submission" date="2020-05" db="EMBL/GenBank/DDBJ databases">
        <title>WGS assembly of Panicum virgatum.</title>
        <authorList>
            <person name="Lovell J.T."/>
            <person name="Jenkins J."/>
            <person name="Shu S."/>
            <person name="Juenger T.E."/>
            <person name="Schmutz J."/>
        </authorList>
    </citation>
    <scope>NUCLEOTIDE SEQUENCE</scope>
    <source>
        <strain evidence="2">AP13</strain>
    </source>
</reference>
<sequence>MSSPAIPVVCLLQAVGHFLLWPFSWMDGGGDGTKTAKGVEWKGKLN</sequence>
<evidence type="ECO:0000313" key="2">
    <source>
        <dbReference type="EMBL" id="KAG2542221.1"/>
    </source>
</evidence>
<feature type="signal peptide" evidence="1">
    <location>
        <begin position="1"/>
        <end position="26"/>
    </location>
</feature>
<dbReference type="Proteomes" id="UP000823388">
    <property type="component" value="Chromosome 9N"/>
</dbReference>
<dbReference type="EMBL" id="CM029054">
    <property type="protein sequence ID" value="KAG2542221.1"/>
    <property type="molecule type" value="Genomic_DNA"/>
</dbReference>
<accession>A0A8T0MXM2</accession>
<keyword evidence="1" id="KW-0732">Signal</keyword>
<organism evidence="2 3">
    <name type="scientific">Panicum virgatum</name>
    <name type="common">Blackwell switchgrass</name>
    <dbReference type="NCBI Taxonomy" id="38727"/>
    <lineage>
        <taxon>Eukaryota</taxon>
        <taxon>Viridiplantae</taxon>
        <taxon>Streptophyta</taxon>
        <taxon>Embryophyta</taxon>
        <taxon>Tracheophyta</taxon>
        <taxon>Spermatophyta</taxon>
        <taxon>Magnoliopsida</taxon>
        <taxon>Liliopsida</taxon>
        <taxon>Poales</taxon>
        <taxon>Poaceae</taxon>
        <taxon>PACMAD clade</taxon>
        <taxon>Panicoideae</taxon>
        <taxon>Panicodae</taxon>
        <taxon>Paniceae</taxon>
        <taxon>Panicinae</taxon>
        <taxon>Panicum</taxon>
        <taxon>Panicum sect. Hiantes</taxon>
    </lineage>
</organism>
<evidence type="ECO:0000256" key="1">
    <source>
        <dbReference type="SAM" id="SignalP"/>
    </source>
</evidence>
<comment type="caution">
    <text evidence="2">The sequence shown here is derived from an EMBL/GenBank/DDBJ whole genome shotgun (WGS) entry which is preliminary data.</text>
</comment>
<evidence type="ECO:0000313" key="3">
    <source>
        <dbReference type="Proteomes" id="UP000823388"/>
    </source>
</evidence>
<gene>
    <name evidence="2" type="ORF">PVAP13_9NG848478</name>
</gene>
<dbReference type="AlphaFoldDB" id="A0A8T0MXM2"/>
<protein>
    <submittedName>
        <fullName evidence="2">Uncharacterized protein</fullName>
    </submittedName>
</protein>
<name>A0A8T0MXM2_PANVG</name>
<feature type="chain" id="PRO_5035948454" evidence="1">
    <location>
        <begin position="27"/>
        <end position="46"/>
    </location>
</feature>
<proteinExistence type="predicted"/>
<keyword evidence="3" id="KW-1185">Reference proteome</keyword>